<keyword evidence="1" id="KW-0805">Transcription regulation</keyword>
<evidence type="ECO:0000313" key="5">
    <source>
        <dbReference type="EMBL" id="KAK1286290.1"/>
    </source>
</evidence>
<dbReference type="Pfam" id="PF23176">
    <property type="entry name" value="bHLH_LHW"/>
    <property type="match status" value="1"/>
</dbReference>
<evidence type="ECO:0000259" key="4">
    <source>
        <dbReference type="PROSITE" id="PS50888"/>
    </source>
</evidence>
<protein>
    <submittedName>
        <fullName evidence="5">Transcription factor LHW</fullName>
    </submittedName>
</protein>
<feature type="compositionally biased region" description="Polar residues" evidence="3">
    <location>
        <begin position="351"/>
        <end position="368"/>
    </location>
</feature>
<dbReference type="GO" id="GO:0003700">
    <property type="term" value="F:DNA-binding transcription factor activity"/>
    <property type="evidence" value="ECO:0007669"/>
    <property type="project" value="InterPro"/>
</dbReference>
<feature type="domain" description="BHLH" evidence="4">
    <location>
        <begin position="712"/>
        <end position="761"/>
    </location>
</feature>
<evidence type="ECO:0000256" key="3">
    <source>
        <dbReference type="SAM" id="MobiDB-lite"/>
    </source>
</evidence>
<evidence type="ECO:0000256" key="2">
    <source>
        <dbReference type="ARBA" id="ARBA00023163"/>
    </source>
</evidence>
<sequence>MDPSRLKEALGGLCRDNGWSYGVFWRFDRGSNSGGSLSMEETYCEAHVGMVIKKMLNHVHMVGDGIILGGTSSGKYRWINSDDYSNDWSFINPIDNADMLENPAEWNHQFAAGIKTIAIISVLPFGVVQFGSTQKIRERLEFVDQVKQLFQNTALFVPSSSGNTQRRFLDIYDRHGTFASIIPYGNSYTSFANIKSLPSQDFKDLSAEAQPSACLAQSSSLFTQGSFSHCSFPEISYSTYSAKSFGNASQALASYLPSFPLTNQCQDASVKAQVILSTPNLQGQEVRSRTTLSSKSSVISNNNMHIWGTEPTLSSMDGQLFSGLGTQESSSLFSTNSLFSIAREDSLPKFQGNSSTPQPHSSSALLDTTSPTGSFLDIVKSDIYGLEKMIDIQNTPLFHAVEGDLSFDGSYPKDSLFLSEHPKQSVDFITSPGEFRPEHCTLRTHDSNPVPEPAKDDLIAILSDTVLQTPGVLAISSDFIRCNGNNSTTSSGELQNPIDTLGTCTTNSLATSSDGKENALDEPMENAADKDLFDGLELDFRKDEVRQCWDDNMMVVGSSNCLNLTTSVSECISELDVNSMADRDKVLFSEFGLEQLLDAVVGNINSATDHNHSLANDQKIQNATADQHSGDQFSTTTYSSQIPLVNLPCFSNIDHFLSGCNPANTIHASQNDVLKSHVSSWIDDNYSINAENAVIMQPKRSEEPVKVTRKRARPGESTRPRPKDRQQIQDRVKELREIVPNGAKCSIDALLDRTIKHMLFLQSVAKYADKLKQADEPKMIGEESGVVLKDNSNGSGGGATWAFEVGGQTMVCPILVEDLNPPGQMLVEMLCEERGFFLEIADIIRGFGLTILKGIMEIRDDKIWARFLVEAHREVTRMDIFLSLVQLLQQTASGAAFNGLPTKATDTFPNYQPPPMQHPISLADRLQ</sequence>
<evidence type="ECO:0000313" key="6">
    <source>
        <dbReference type="Proteomes" id="UP001180020"/>
    </source>
</evidence>
<feature type="region of interest" description="Disordered" evidence="3">
    <location>
        <begin position="348"/>
        <end position="368"/>
    </location>
</feature>
<dbReference type="CDD" id="cd18915">
    <property type="entry name" value="bHLH_AtLHW_like"/>
    <property type="match status" value="1"/>
</dbReference>
<dbReference type="AlphaFoldDB" id="A0AAV9CBM1"/>
<keyword evidence="6" id="KW-1185">Reference proteome</keyword>
<dbReference type="InterPro" id="IPR011598">
    <property type="entry name" value="bHLH_dom"/>
</dbReference>
<dbReference type="InterPro" id="IPR025610">
    <property type="entry name" value="MYC/MYB_N"/>
</dbReference>
<reference evidence="5" key="2">
    <citation type="submission" date="2023-06" db="EMBL/GenBank/DDBJ databases">
        <authorList>
            <person name="Ma L."/>
            <person name="Liu K.-W."/>
            <person name="Li Z."/>
            <person name="Hsiao Y.-Y."/>
            <person name="Qi Y."/>
            <person name="Fu T."/>
            <person name="Tang G."/>
            <person name="Zhang D."/>
            <person name="Sun W.-H."/>
            <person name="Liu D.-K."/>
            <person name="Li Y."/>
            <person name="Chen G.-Z."/>
            <person name="Liu X.-D."/>
            <person name="Liao X.-Y."/>
            <person name="Jiang Y.-T."/>
            <person name="Yu X."/>
            <person name="Hao Y."/>
            <person name="Huang J."/>
            <person name="Zhao X.-W."/>
            <person name="Ke S."/>
            <person name="Chen Y.-Y."/>
            <person name="Wu W.-L."/>
            <person name="Hsu J.-L."/>
            <person name="Lin Y.-F."/>
            <person name="Huang M.-D."/>
            <person name="Li C.-Y."/>
            <person name="Huang L."/>
            <person name="Wang Z.-W."/>
            <person name="Zhao X."/>
            <person name="Zhong W.-Y."/>
            <person name="Peng D.-H."/>
            <person name="Ahmad S."/>
            <person name="Lan S."/>
            <person name="Zhang J.-S."/>
            <person name="Tsai W.-C."/>
            <person name="Van De Peer Y."/>
            <person name="Liu Z.-J."/>
        </authorList>
    </citation>
    <scope>NUCLEOTIDE SEQUENCE</scope>
    <source>
        <strain evidence="5">CP</strain>
        <tissue evidence="5">Leaves</tissue>
    </source>
</reference>
<dbReference type="Proteomes" id="UP001180020">
    <property type="component" value="Unassembled WGS sequence"/>
</dbReference>
<gene>
    <name evidence="5" type="primary">LHW</name>
    <name evidence="5" type="ORF">QJS10_CPB20g01672</name>
</gene>
<dbReference type="PANTHER" id="PTHR46196">
    <property type="entry name" value="TRANSCRIPTION FACTOR BHLH155-LIKE ISOFORM X1-RELATED"/>
    <property type="match status" value="1"/>
</dbReference>
<dbReference type="Pfam" id="PF14215">
    <property type="entry name" value="bHLH-MYC_N"/>
    <property type="match status" value="1"/>
</dbReference>
<organism evidence="5 6">
    <name type="scientific">Acorus calamus</name>
    <name type="common">Sweet flag</name>
    <dbReference type="NCBI Taxonomy" id="4465"/>
    <lineage>
        <taxon>Eukaryota</taxon>
        <taxon>Viridiplantae</taxon>
        <taxon>Streptophyta</taxon>
        <taxon>Embryophyta</taxon>
        <taxon>Tracheophyta</taxon>
        <taxon>Spermatophyta</taxon>
        <taxon>Magnoliopsida</taxon>
        <taxon>Liliopsida</taxon>
        <taxon>Acoraceae</taxon>
        <taxon>Acorus</taxon>
    </lineage>
</organism>
<accession>A0AAV9CBM1</accession>
<comment type="caution">
    <text evidence="5">The sequence shown here is derived from an EMBL/GenBank/DDBJ whole genome shotgun (WGS) entry which is preliminary data.</text>
</comment>
<dbReference type="EMBL" id="JAUJYO010000020">
    <property type="protein sequence ID" value="KAK1286290.1"/>
    <property type="molecule type" value="Genomic_DNA"/>
</dbReference>
<dbReference type="InterPro" id="IPR043561">
    <property type="entry name" value="LHW-like"/>
</dbReference>
<dbReference type="PROSITE" id="PS50888">
    <property type="entry name" value="BHLH"/>
    <property type="match status" value="1"/>
</dbReference>
<keyword evidence="2" id="KW-0804">Transcription</keyword>
<dbReference type="GO" id="GO:0046983">
    <property type="term" value="F:protein dimerization activity"/>
    <property type="evidence" value="ECO:0007669"/>
    <property type="project" value="InterPro"/>
</dbReference>
<reference evidence="5" key="1">
    <citation type="journal article" date="2023" name="Nat. Commun.">
        <title>Diploid and tetraploid genomes of Acorus and the evolution of monocots.</title>
        <authorList>
            <person name="Ma L."/>
            <person name="Liu K.W."/>
            <person name="Li Z."/>
            <person name="Hsiao Y.Y."/>
            <person name="Qi Y."/>
            <person name="Fu T."/>
            <person name="Tang G.D."/>
            <person name="Zhang D."/>
            <person name="Sun W.H."/>
            <person name="Liu D.K."/>
            <person name="Li Y."/>
            <person name="Chen G.Z."/>
            <person name="Liu X.D."/>
            <person name="Liao X.Y."/>
            <person name="Jiang Y.T."/>
            <person name="Yu X."/>
            <person name="Hao Y."/>
            <person name="Huang J."/>
            <person name="Zhao X.W."/>
            <person name="Ke S."/>
            <person name="Chen Y.Y."/>
            <person name="Wu W.L."/>
            <person name="Hsu J.L."/>
            <person name="Lin Y.F."/>
            <person name="Huang M.D."/>
            <person name="Li C.Y."/>
            <person name="Huang L."/>
            <person name="Wang Z.W."/>
            <person name="Zhao X."/>
            <person name="Zhong W.Y."/>
            <person name="Peng D.H."/>
            <person name="Ahmad S."/>
            <person name="Lan S."/>
            <person name="Zhang J.S."/>
            <person name="Tsai W.C."/>
            <person name="Van de Peer Y."/>
            <person name="Liu Z.J."/>
        </authorList>
    </citation>
    <scope>NUCLEOTIDE SEQUENCE</scope>
    <source>
        <strain evidence="5">CP</strain>
    </source>
</reference>
<name>A0AAV9CBM1_ACOCL</name>
<dbReference type="PANTHER" id="PTHR46196:SF2">
    <property type="entry name" value="TRANSCRIPTION FACTOR BHLH157"/>
    <property type="match status" value="1"/>
</dbReference>
<feature type="compositionally biased region" description="Basic and acidic residues" evidence="3">
    <location>
        <begin position="713"/>
        <end position="728"/>
    </location>
</feature>
<feature type="region of interest" description="Disordered" evidence="3">
    <location>
        <begin position="699"/>
        <end position="728"/>
    </location>
</feature>
<proteinExistence type="predicted"/>
<evidence type="ECO:0000256" key="1">
    <source>
        <dbReference type="ARBA" id="ARBA00023015"/>
    </source>
</evidence>